<gene>
    <name evidence="2" type="ORF">R7U65_00950</name>
</gene>
<evidence type="ECO:0000313" key="3">
    <source>
        <dbReference type="Proteomes" id="UP001282363"/>
    </source>
</evidence>
<comment type="caution">
    <text evidence="2">The sequence shown here is derived from an EMBL/GenBank/DDBJ whole genome shotgun (WGS) entry which is preliminary data.</text>
</comment>
<keyword evidence="1" id="KW-1133">Transmembrane helix</keyword>
<dbReference type="EMBL" id="JAWPFH010000002">
    <property type="protein sequence ID" value="MDW2906177.1"/>
    <property type="molecule type" value="Genomic_DNA"/>
</dbReference>
<evidence type="ECO:0000256" key="1">
    <source>
        <dbReference type="SAM" id="Phobius"/>
    </source>
</evidence>
<dbReference type="AlphaFoldDB" id="A0AAJ2PAG0"/>
<sequence>MKKKLKFFKFITNILAFTSLTLSVFGPLWHFQNTKSYSDFKLETRDIDLSNSKKPVNFDDLIQIVSAKNQENLLVINANIKNTQTRLNKTSTNSDSPNLDDIQIQINQEGEVILNSASLELVNKKAELYFEEGVPKLKLEGYVFDFRELKNQTRVEKTIFQFLLPFIPFIAKVAAATLVALAVSTPAAPAVGAFPNVAGVGTWYGGGSSYYPSVGYSPVYPSVGYSPVYPSVGYSPVPAPANNNPITSPADNNPITQRTESSIVVDLDKLPKAKGEPSIKSIANTKALELSIVKAKDKEKLVKYTGIHPAWFFNFHSEELEPYFVISEQAIPEPAAWFLAVGSLLAQSELTKIIIKNLLPSSIKDKMDKEDHKIMDKKLNSPIDFYSYNEPVMKSLAEKTKYTANLIVGNRWSRDPNNNLNKDIGFTKDHFVVGEGLASDAIDWADPKNEFDIDKSKDENIPSYVKIYFPSYHVRRARMIKGKFAKREFIPRKKMLNMEKVHFLYGMPKKFNIQGKTTVN</sequence>
<evidence type="ECO:0000313" key="2">
    <source>
        <dbReference type="EMBL" id="MDW2906177.1"/>
    </source>
</evidence>
<dbReference type="Proteomes" id="UP001282363">
    <property type="component" value="Unassembled WGS sequence"/>
</dbReference>
<proteinExistence type="predicted"/>
<organism evidence="2 3">
    <name type="scientific">Mesomycoplasma ovipneumoniae</name>
    <dbReference type="NCBI Taxonomy" id="29562"/>
    <lineage>
        <taxon>Bacteria</taxon>
        <taxon>Bacillati</taxon>
        <taxon>Mycoplasmatota</taxon>
        <taxon>Mycoplasmoidales</taxon>
        <taxon>Metamycoplasmataceae</taxon>
        <taxon>Mesomycoplasma</taxon>
    </lineage>
</organism>
<keyword evidence="1" id="KW-0812">Transmembrane</keyword>
<protein>
    <submittedName>
        <fullName evidence="2">Uncharacterized protein</fullName>
    </submittedName>
</protein>
<keyword evidence="1" id="KW-0472">Membrane</keyword>
<accession>A0AAJ2PAG0</accession>
<feature type="transmembrane region" description="Helical" evidence="1">
    <location>
        <begin position="7"/>
        <end position="29"/>
    </location>
</feature>
<dbReference type="RefSeq" id="WP_318045155.1">
    <property type="nucleotide sequence ID" value="NZ_JAWPFG010000003.1"/>
</dbReference>
<reference evidence="2" key="1">
    <citation type="submission" date="2023-10" db="EMBL/GenBank/DDBJ databases">
        <title>Genome sequences of Mycoplasma ovipneumoniae isolated from goats.</title>
        <authorList>
            <person name="Spergser J."/>
        </authorList>
    </citation>
    <scope>NUCLEOTIDE SEQUENCE</scope>
    <source>
        <strain evidence="2">GL19</strain>
    </source>
</reference>
<name>A0AAJ2PAG0_9BACT</name>